<reference evidence="1 2" key="1">
    <citation type="submission" date="2022-05" db="EMBL/GenBank/DDBJ databases">
        <authorList>
            <consortium name="Genoscope - CEA"/>
            <person name="William W."/>
        </authorList>
    </citation>
    <scope>NUCLEOTIDE SEQUENCE [LARGE SCALE GENOMIC DNA]</scope>
</reference>
<gene>
    <name evidence="1" type="ORF">PLOB_00032492</name>
</gene>
<accession>A0ABN8P2M7</accession>
<proteinExistence type="predicted"/>
<evidence type="ECO:0000313" key="1">
    <source>
        <dbReference type="EMBL" id="CAH3126526.1"/>
    </source>
</evidence>
<dbReference type="Proteomes" id="UP001159405">
    <property type="component" value="Unassembled WGS sequence"/>
</dbReference>
<keyword evidence="2" id="KW-1185">Reference proteome</keyword>
<evidence type="ECO:0000313" key="2">
    <source>
        <dbReference type="Proteomes" id="UP001159405"/>
    </source>
</evidence>
<sequence length="224" mass="25435">MDLHRETNTVEIPRLNIQWDWKEALRNPGGKAWISCSWAICDKRKNCLIDQPTVYGELVSHENVDGGNRGPLSIQASDGFIFETVNKSSLTLSYSERRCTTKFISPTAVLANLHKKSALKIATNTYMVKQKFTRNRVSYYTNSLSTRRILLLGGDVETNPGWEDSSREKPDYLQDVARTVRHASNNLNVAYLNIRSLSNKQDEVRMLLRLCRVDILALTETKGG</sequence>
<name>A0ABN8P2M7_9CNID</name>
<organism evidence="1 2">
    <name type="scientific">Porites lobata</name>
    <dbReference type="NCBI Taxonomy" id="104759"/>
    <lineage>
        <taxon>Eukaryota</taxon>
        <taxon>Metazoa</taxon>
        <taxon>Cnidaria</taxon>
        <taxon>Anthozoa</taxon>
        <taxon>Hexacorallia</taxon>
        <taxon>Scleractinia</taxon>
        <taxon>Fungiina</taxon>
        <taxon>Poritidae</taxon>
        <taxon>Porites</taxon>
    </lineage>
</organism>
<protein>
    <submittedName>
        <fullName evidence="1">Uncharacterized protein</fullName>
    </submittedName>
</protein>
<comment type="caution">
    <text evidence="1">The sequence shown here is derived from an EMBL/GenBank/DDBJ whole genome shotgun (WGS) entry which is preliminary data.</text>
</comment>
<dbReference type="EMBL" id="CALNXK010000042">
    <property type="protein sequence ID" value="CAH3126526.1"/>
    <property type="molecule type" value="Genomic_DNA"/>
</dbReference>